<feature type="compositionally biased region" description="Basic and acidic residues" evidence="1">
    <location>
        <begin position="626"/>
        <end position="649"/>
    </location>
</feature>
<sequence length="794" mass="81048">MTVTASVPNAPAPRVVPSSHSAVNLSAFTTPFPKPGVLPDITFGVGNAAYNLAQGGVEALLPPLVQALSGIGGLSGLNLTNLINQLPKNLLSQILDALPIKLTPLLNAALGPLLTGALVPLLKGLGIMDAQGNVTLSGLLDILGIHLDNILDLSDLNVPGVNIVTAGPVFTLLKIAGLDLGWTPGTANAIANAINNTEYLDVGAMGLLDTVLSRAGQLPVLGPLVTALQLAIDTVGGAIGLDKLDLIDVRVPISVGFGLGAFSMGQAYSKVLADLANQPGGANHAGPVLGSLTVLPMILLNNLGRANGGLLARFYPIGDLLGINLITPDVHAANSGGIPLLNTGLGIGGANLLPIKVDATLEYQPFSDLAAWPNPFSLANNLVAGTLPTYLLRGISTATLTSQLTTQLGALTGGLLTGNPLAVNIYLTIPTNTLPLMEPMYLTGDVLNMVSFGTLGSPIYKLANALAPAMTSLVNLGYTDVVRNADGTYSRTLNDPGTPTPFFSFPNVNWQKVPADIMNSLVAGFKKEFFSANPTDAPDNAVEALIKLITGGKLGGFNPLGGLAGTVQNLLKNVLGTLGGLTQGATINSLAAKEGVVSSTAATDIPSTTPKLAPLSASLTGFTGTSKKDGKQATDQTAGEKDKTAEDKTGTTPAAEDPKTDPKAEPTVEDTKTDPKTETKTETKTDPKSDTKTGTEDSSGKHAAPEGTPSTPDSGQKPKHAADDADGTSTVSKDKKDKKADKPAKADKDTKATKAGTDKSEKVTKDVPKTKKQKKDGAAKSTAATGGGSAAHAG</sequence>
<feature type="compositionally biased region" description="Basic and acidic residues" evidence="1">
    <location>
        <begin position="656"/>
        <end position="704"/>
    </location>
</feature>
<evidence type="ECO:0000256" key="1">
    <source>
        <dbReference type="SAM" id="MobiDB-lite"/>
    </source>
</evidence>
<dbReference type="Proteomes" id="UP000093898">
    <property type="component" value="Unassembled WGS sequence"/>
</dbReference>
<dbReference type="RefSeq" id="WP_064978887.1">
    <property type="nucleotide sequence ID" value="NZ_LZLC01000027.1"/>
</dbReference>
<dbReference type="OrthoDB" id="4666565at2"/>
<dbReference type="STRING" id="56689.GCA_001291445_02878"/>
<name>A0A1A3HEB7_MYCMU</name>
<organism evidence="2 3">
    <name type="scientific">Mycolicibacterium mucogenicum</name>
    <name type="common">Mycobacterium mucogenicum</name>
    <dbReference type="NCBI Taxonomy" id="56689"/>
    <lineage>
        <taxon>Bacteria</taxon>
        <taxon>Bacillati</taxon>
        <taxon>Actinomycetota</taxon>
        <taxon>Actinomycetes</taxon>
        <taxon>Mycobacteriales</taxon>
        <taxon>Mycobacteriaceae</taxon>
        <taxon>Mycolicibacterium</taxon>
    </lineage>
</organism>
<evidence type="ECO:0000313" key="2">
    <source>
        <dbReference type="EMBL" id="OBJ46039.1"/>
    </source>
</evidence>
<reference evidence="2 3" key="1">
    <citation type="submission" date="2016-06" db="EMBL/GenBank/DDBJ databases">
        <authorList>
            <person name="Kjaerup R.B."/>
            <person name="Dalgaard T.S."/>
            <person name="Juul-Madsen H.R."/>
        </authorList>
    </citation>
    <scope>NUCLEOTIDE SEQUENCE [LARGE SCALE GENOMIC DNA]</scope>
    <source>
        <strain evidence="2 3">1127319.6</strain>
    </source>
</reference>
<dbReference type="AlphaFoldDB" id="A0A1A3HEB7"/>
<feature type="compositionally biased region" description="Gly residues" evidence="1">
    <location>
        <begin position="785"/>
        <end position="794"/>
    </location>
</feature>
<feature type="compositionally biased region" description="Polar residues" evidence="1">
    <location>
        <begin position="599"/>
        <end position="610"/>
    </location>
</feature>
<proteinExistence type="predicted"/>
<feature type="region of interest" description="Disordered" evidence="1">
    <location>
        <begin position="599"/>
        <end position="794"/>
    </location>
</feature>
<gene>
    <name evidence="2" type="ORF">A5630_12555</name>
</gene>
<feature type="compositionally biased region" description="Basic and acidic residues" evidence="1">
    <location>
        <begin position="732"/>
        <end position="769"/>
    </location>
</feature>
<protein>
    <submittedName>
        <fullName evidence="2">Uncharacterized protein</fullName>
    </submittedName>
</protein>
<evidence type="ECO:0000313" key="3">
    <source>
        <dbReference type="Proteomes" id="UP000093898"/>
    </source>
</evidence>
<dbReference type="EMBL" id="LZLC01000027">
    <property type="protein sequence ID" value="OBJ46039.1"/>
    <property type="molecule type" value="Genomic_DNA"/>
</dbReference>
<comment type="caution">
    <text evidence="2">The sequence shown here is derived from an EMBL/GenBank/DDBJ whole genome shotgun (WGS) entry which is preliminary data.</text>
</comment>
<accession>A0A1A3HEB7</accession>